<evidence type="ECO:0000313" key="2">
    <source>
        <dbReference type="EMBL" id="KAJ3503545.1"/>
    </source>
</evidence>
<gene>
    <name evidence="2" type="ORF">NLJ89_g8382</name>
</gene>
<organism evidence="2 3">
    <name type="scientific">Agrocybe chaxingu</name>
    <dbReference type="NCBI Taxonomy" id="84603"/>
    <lineage>
        <taxon>Eukaryota</taxon>
        <taxon>Fungi</taxon>
        <taxon>Dikarya</taxon>
        <taxon>Basidiomycota</taxon>
        <taxon>Agaricomycotina</taxon>
        <taxon>Agaricomycetes</taxon>
        <taxon>Agaricomycetidae</taxon>
        <taxon>Agaricales</taxon>
        <taxon>Agaricineae</taxon>
        <taxon>Strophariaceae</taxon>
        <taxon>Agrocybe</taxon>
    </lineage>
</organism>
<accession>A0A9W8K1W4</accession>
<evidence type="ECO:0000313" key="3">
    <source>
        <dbReference type="Proteomes" id="UP001148786"/>
    </source>
</evidence>
<dbReference type="AlphaFoldDB" id="A0A9W8K1W4"/>
<name>A0A9W8K1W4_9AGAR</name>
<comment type="caution">
    <text evidence="2">The sequence shown here is derived from an EMBL/GenBank/DDBJ whole genome shotgun (WGS) entry which is preliminary data.</text>
</comment>
<proteinExistence type="predicted"/>
<dbReference type="Proteomes" id="UP001148786">
    <property type="component" value="Unassembled WGS sequence"/>
</dbReference>
<evidence type="ECO:0000256" key="1">
    <source>
        <dbReference type="SAM" id="MobiDB-lite"/>
    </source>
</evidence>
<feature type="compositionally biased region" description="Basic and acidic residues" evidence="1">
    <location>
        <begin position="9"/>
        <end position="22"/>
    </location>
</feature>
<reference evidence="2" key="1">
    <citation type="submission" date="2022-07" db="EMBL/GenBank/DDBJ databases">
        <title>Genome Sequence of Agrocybe chaxingu.</title>
        <authorList>
            <person name="Buettner E."/>
        </authorList>
    </citation>
    <scope>NUCLEOTIDE SEQUENCE</scope>
    <source>
        <strain evidence="2">MP-N11</strain>
    </source>
</reference>
<feature type="region of interest" description="Disordered" evidence="1">
    <location>
        <begin position="1"/>
        <end position="52"/>
    </location>
</feature>
<sequence>MPTWFSSYERAETSRLGNSRDEGDTDDTPNISVVSEPDLPPAPGKAIDGWIPTPPAVTITDIPRRTLESRRRINSERGVLPF</sequence>
<keyword evidence="3" id="KW-1185">Reference proteome</keyword>
<protein>
    <submittedName>
        <fullName evidence="2">Uncharacterized protein</fullName>
    </submittedName>
</protein>
<dbReference type="EMBL" id="JANKHO010001127">
    <property type="protein sequence ID" value="KAJ3503545.1"/>
    <property type="molecule type" value="Genomic_DNA"/>
</dbReference>